<dbReference type="Gene3D" id="1.10.10.10">
    <property type="entry name" value="Winged helix-like DNA-binding domain superfamily/Winged helix DNA-binding domain"/>
    <property type="match status" value="1"/>
</dbReference>
<accession>A0A318H5A2</accession>
<dbReference type="OrthoDB" id="3787288at2"/>
<name>A0A318H5A2_9MYCO</name>
<dbReference type="InterPro" id="IPR036388">
    <property type="entry name" value="WH-like_DNA-bd_sf"/>
</dbReference>
<dbReference type="Gene3D" id="3.30.450.20">
    <property type="entry name" value="PAS domain"/>
    <property type="match status" value="1"/>
</dbReference>
<keyword evidence="4" id="KW-1185">Reference proteome</keyword>
<gene>
    <name evidence="3" type="ORF">C8E89_14326</name>
</gene>
<organism evidence="3 4">
    <name type="scientific">Mycolicibacterium moriokaense</name>
    <dbReference type="NCBI Taxonomy" id="39691"/>
    <lineage>
        <taxon>Bacteria</taxon>
        <taxon>Bacillati</taxon>
        <taxon>Actinomycetota</taxon>
        <taxon>Actinomycetes</taxon>
        <taxon>Mycobacteriales</taxon>
        <taxon>Mycobacteriaceae</taxon>
        <taxon>Mycolicibacterium</taxon>
    </lineage>
</organism>
<dbReference type="GO" id="GO:0003723">
    <property type="term" value="F:RNA binding"/>
    <property type="evidence" value="ECO:0007669"/>
    <property type="project" value="InterPro"/>
</dbReference>
<dbReference type="InterPro" id="IPR005561">
    <property type="entry name" value="ANTAR"/>
</dbReference>
<dbReference type="InterPro" id="IPR035965">
    <property type="entry name" value="PAS-like_dom_sf"/>
</dbReference>
<reference evidence="4" key="1">
    <citation type="submission" date="2018-05" db="EMBL/GenBank/DDBJ databases">
        <authorList>
            <person name="Deangelis K."/>
            <person name="Huntemann M."/>
            <person name="Clum A."/>
            <person name="Pillay M."/>
            <person name="Palaniappan K."/>
            <person name="Varghese N."/>
            <person name="Mikhailova N."/>
            <person name="Stamatis D."/>
            <person name="Reddy T."/>
            <person name="Daum C."/>
            <person name="Shapiro N."/>
            <person name="Ivanova N."/>
            <person name="Kyrpides N."/>
            <person name="Woyke T."/>
        </authorList>
    </citation>
    <scope>NUCLEOTIDE SEQUENCE [LARGE SCALE GENOMIC DNA]</scope>
    <source>
        <strain evidence="4">GAS496</strain>
    </source>
</reference>
<evidence type="ECO:0000259" key="2">
    <source>
        <dbReference type="PROSITE" id="PS50921"/>
    </source>
</evidence>
<dbReference type="Pfam" id="PF08447">
    <property type="entry name" value="PAS_3"/>
    <property type="match status" value="1"/>
</dbReference>
<proteinExistence type="predicted"/>
<feature type="region of interest" description="Disordered" evidence="1">
    <location>
        <begin position="1"/>
        <end position="31"/>
    </location>
</feature>
<comment type="caution">
    <text evidence="3">The sequence shown here is derived from an EMBL/GenBank/DDBJ whole genome shotgun (WGS) entry which is preliminary data.</text>
</comment>
<dbReference type="EMBL" id="QJJU01000043">
    <property type="protein sequence ID" value="PXW98876.1"/>
    <property type="molecule type" value="Genomic_DNA"/>
</dbReference>
<evidence type="ECO:0000256" key="1">
    <source>
        <dbReference type="SAM" id="MobiDB-lite"/>
    </source>
</evidence>
<dbReference type="AlphaFoldDB" id="A0A318H5A2"/>
<dbReference type="RefSeq" id="WP_110320085.1">
    <property type="nucleotide sequence ID" value="NZ_QJJU01000043.1"/>
</dbReference>
<dbReference type="Pfam" id="PF03861">
    <property type="entry name" value="ANTAR"/>
    <property type="match status" value="1"/>
</dbReference>
<dbReference type="Proteomes" id="UP000247781">
    <property type="component" value="Unassembled WGS sequence"/>
</dbReference>
<dbReference type="SMART" id="SM01012">
    <property type="entry name" value="ANTAR"/>
    <property type="match status" value="1"/>
</dbReference>
<evidence type="ECO:0000313" key="3">
    <source>
        <dbReference type="EMBL" id="PXW98876.1"/>
    </source>
</evidence>
<dbReference type="SUPFAM" id="SSF55785">
    <property type="entry name" value="PYP-like sensor domain (PAS domain)"/>
    <property type="match status" value="1"/>
</dbReference>
<dbReference type="InterPro" id="IPR013655">
    <property type="entry name" value="PAS_fold_3"/>
</dbReference>
<protein>
    <submittedName>
        <fullName evidence="3">PAS domain-containing protein</fullName>
    </submittedName>
</protein>
<feature type="domain" description="ANTAR" evidence="2">
    <location>
        <begin position="156"/>
        <end position="217"/>
    </location>
</feature>
<sequence length="269" mass="29441">METQGDDDGPGPPPRPQSAGELHARAGEQPAVGAASPVEVALAGGSALRVGWFRFYFADQRWEWSTQVQEMHGYRPSVTPTTELVLAHKHPDDAVRVAATLEQIRQSDRTLSTRHRLIDVQGRVHDVIVIGERLADRGGAVIGTHGFYVDVTPLDEAGEEEVSAVVAEIAEHRAAIEQTKGMLMLIYRIAADTAFELLTWRSQATNVTLRALAQQLSADFLTLHYGETLPSRTTYERLLMTAHHRLIPTAVAASPSRAAASESPTRNLR</sequence>
<dbReference type="PROSITE" id="PS50921">
    <property type="entry name" value="ANTAR"/>
    <property type="match status" value="1"/>
</dbReference>
<reference evidence="3 4" key="2">
    <citation type="submission" date="2018-06" db="EMBL/GenBank/DDBJ databases">
        <title>Sequencing of bacterial isolates from soil warming experiment in Harvard Forest, Massachusetts, USA.</title>
        <authorList>
            <person name="Deangelis K.PhD."/>
        </authorList>
    </citation>
    <scope>NUCLEOTIDE SEQUENCE [LARGE SCALE GENOMIC DNA]</scope>
    <source>
        <strain evidence="3 4">GAS496</strain>
    </source>
</reference>
<evidence type="ECO:0000313" key="4">
    <source>
        <dbReference type="Proteomes" id="UP000247781"/>
    </source>
</evidence>